<accession>A0A2J8KXM5</accession>
<evidence type="ECO:0000313" key="2">
    <source>
        <dbReference type="Proteomes" id="UP000236370"/>
    </source>
</evidence>
<sequence>MSSRRGSFLSTKLHCSSCLPCPLYFEKFKPSEKLQEHEAKGSSSLYCGLSLRGSCIGQRDAVQQTDHCGHFGADFPTV</sequence>
<reference evidence="1 2" key="1">
    <citation type="submission" date="2017-12" db="EMBL/GenBank/DDBJ databases">
        <title>High-resolution comparative analysis of great ape genomes.</title>
        <authorList>
            <person name="Pollen A."/>
            <person name="Hastie A."/>
            <person name="Hormozdiari F."/>
            <person name="Dougherty M."/>
            <person name="Liu R."/>
            <person name="Chaisson M."/>
            <person name="Hoppe E."/>
            <person name="Hill C."/>
            <person name="Pang A."/>
            <person name="Hillier L."/>
            <person name="Baker C."/>
            <person name="Armstrong J."/>
            <person name="Shendure J."/>
            <person name="Paten B."/>
            <person name="Wilson R."/>
            <person name="Chao H."/>
            <person name="Schneider V."/>
            <person name="Ventura M."/>
            <person name="Kronenberg Z."/>
            <person name="Murali S."/>
            <person name="Gordon D."/>
            <person name="Cantsilieris S."/>
            <person name="Munson K."/>
            <person name="Nelson B."/>
            <person name="Raja A."/>
            <person name="Underwood J."/>
            <person name="Diekhans M."/>
            <person name="Fiddes I."/>
            <person name="Haussler D."/>
            <person name="Eichler E."/>
        </authorList>
    </citation>
    <scope>NUCLEOTIDE SEQUENCE [LARGE SCALE GENOMIC DNA]</scope>
    <source>
        <strain evidence="1">Yerkes chimp pedigree #C0471</strain>
    </source>
</reference>
<dbReference type="EMBL" id="NBAG03000330">
    <property type="protein sequence ID" value="PNI39765.1"/>
    <property type="molecule type" value="Genomic_DNA"/>
</dbReference>
<protein>
    <submittedName>
        <fullName evidence="1">CENPS isoform 4</fullName>
    </submittedName>
</protein>
<comment type="caution">
    <text evidence="1">The sequence shown here is derived from an EMBL/GenBank/DDBJ whole genome shotgun (WGS) entry which is preliminary data.</text>
</comment>
<organism evidence="1 2">
    <name type="scientific">Pan troglodytes</name>
    <name type="common">Chimpanzee</name>
    <dbReference type="NCBI Taxonomy" id="9598"/>
    <lineage>
        <taxon>Eukaryota</taxon>
        <taxon>Metazoa</taxon>
        <taxon>Chordata</taxon>
        <taxon>Craniata</taxon>
        <taxon>Vertebrata</taxon>
        <taxon>Euteleostomi</taxon>
        <taxon>Mammalia</taxon>
        <taxon>Eutheria</taxon>
        <taxon>Euarchontoglires</taxon>
        <taxon>Primates</taxon>
        <taxon>Haplorrhini</taxon>
        <taxon>Catarrhini</taxon>
        <taxon>Hominidae</taxon>
        <taxon>Pan</taxon>
    </lineage>
</organism>
<evidence type="ECO:0000313" key="1">
    <source>
        <dbReference type="EMBL" id="PNI39765.1"/>
    </source>
</evidence>
<gene>
    <name evidence="1" type="ORF">CK820_G0034998</name>
</gene>
<name>A0A2J8KXM5_PANTR</name>
<dbReference type="STRING" id="9598.ENSPTRP00000090682"/>
<dbReference type="AlphaFoldDB" id="A0A2J8KXM5"/>
<proteinExistence type="predicted"/>
<dbReference type="Proteomes" id="UP000236370">
    <property type="component" value="Unassembled WGS sequence"/>
</dbReference>